<dbReference type="AlphaFoldDB" id="A0A0H5R3G4"/>
<accession>A0A0H5R3G4</accession>
<feature type="non-terminal residue" evidence="2">
    <location>
        <position position="1"/>
    </location>
</feature>
<sequence>ILIRRLGNMSRIQPNLRAAMCWNAPISFPQAIEDHVLVKWLPLPEVLLGPESFQEPHGSLTSTGLYSMIDLEVTPSNYKKMAEACKPTTMFSRLTIGDELILHSQSQFEISDSFGEDNSFEVCQLFECAIVTDPFPATAIRAEPMSFLSESFGCFLIPFTDCVECFTPLDLLKTCIESAPTKENEAEKPFRAVHPIEDVDSSDIFELDRELLFANFHHSRPEPYSALLLCGLAPFLEIEQLSNRKNSPHPTTCFPLQEIINSFNSFTLDDISCALNIVVETPEMESFPGLNLWQEFIIQNTSHEPIGIYRMLSVAEQMAPLFVLENSVSATFYDDDETRRLLSSCFWKLQIRDPAVPQMLELPIVADTADLLRLDMNPMKRLSPLDVSFLNSDPFCLQYFSHQLHDLASECLIKVVRMLQMNCTAIPLSFQRQRTVTCQTVDDSSDDTPVSPVIRLNPQPTNSLSHQNDKQSHQPLVPMSSEIGVSKNLALPYSSFGLIPFVNEFHQEQDNPGELSIHQSVKVENVPTFNRGKTSPCFYRSHRLEDFINLTSGGAGSNNIAMSRPEKGISGPLRVEDLVVSCPVNSSMQDAANFILHAGELSTLILLDHNLLPGSDNLITLKVEWISKLFKRLSSRVRQSILDGNSEIIELRIDLQHTLYLYILRQLLDIIRDSGISSAIMHLRHERSRPDVQVVLELTDSNSIWLQCLNEISFSFDMLLNEIKTGVIPDCEKIVVARQKFVLPCLMIVARKSMVPILMACLTTENLNSHSAEGELMRVTEYEENELVSDVSIITEDRSIGLSTFPWASFKSVIFYDATPKDLGEYLMELIEDKKISCCILQSSNSFQPPCTRNRPVCEPTVEEHCGHHQVIANAYMGQHNLDLCQALIRDINGMSIIWRQQFLPETSLILSCSTIVVVHSFPAMNEVEAILEEALSLRLAYTNITLIIVYDDAIVLTDDFQQVQLQLTKEFSMSQSHFNAVVCFTTSIEQVVFCIERQFYQATSSATFDLQQVPDDREIFLSAFPSINPMSAATMLASGRSLAEILSLNILELGNLFPVIPSLSLDVFYELANSSFGNDSLVACLEANVSPNSTLSCITSVQTGGTRRLPDETPSASSPITKRKKKVSCVSGNHTLDEYWGPATKRRSVIPNQMASN</sequence>
<dbReference type="EMBL" id="HACM01008303">
    <property type="protein sequence ID" value="CRZ08745.1"/>
    <property type="molecule type" value="Transcribed_RNA"/>
</dbReference>
<evidence type="ECO:0000313" key="2">
    <source>
        <dbReference type="EMBL" id="CRZ08745.1"/>
    </source>
</evidence>
<reference evidence="2" key="1">
    <citation type="submission" date="2015-04" db="EMBL/GenBank/DDBJ databases">
        <title>The genome sequence of the plant pathogenic Rhizarian Plasmodiophora brassicae reveals insights in its biotrophic life cycle and the origin of chitin synthesis.</title>
        <authorList>
            <person name="Schwelm A."/>
            <person name="Fogelqvist J."/>
            <person name="Knaust A."/>
            <person name="Julke S."/>
            <person name="Lilja T."/>
            <person name="Dhandapani V."/>
            <person name="Bonilla-Rosso G."/>
            <person name="Karlsson M."/>
            <person name="Shevchenko A."/>
            <person name="Choi S.R."/>
            <person name="Kim H.G."/>
            <person name="Park J.Y."/>
            <person name="Lim Y.P."/>
            <person name="Ludwig-Muller J."/>
            <person name="Dixelius C."/>
        </authorList>
    </citation>
    <scope>NUCLEOTIDE SEQUENCE</scope>
    <source>
        <tissue evidence="2">Potato root galls</tissue>
    </source>
</reference>
<organism evidence="2">
    <name type="scientific">Spongospora subterranea</name>
    <dbReference type="NCBI Taxonomy" id="70186"/>
    <lineage>
        <taxon>Eukaryota</taxon>
        <taxon>Sar</taxon>
        <taxon>Rhizaria</taxon>
        <taxon>Endomyxa</taxon>
        <taxon>Phytomyxea</taxon>
        <taxon>Plasmodiophorida</taxon>
        <taxon>Plasmodiophoridae</taxon>
        <taxon>Spongospora</taxon>
    </lineage>
</organism>
<protein>
    <submittedName>
        <fullName evidence="2">Uncharacterized protein</fullName>
    </submittedName>
</protein>
<proteinExistence type="predicted"/>
<evidence type="ECO:0000256" key="1">
    <source>
        <dbReference type="SAM" id="MobiDB-lite"/>
    </source>
</evidence>
<feature type="region of interest" description="Disordered" evidence="1">
    <location>
        <begin position="441"/>
        <end position="475"/>
    </location>
</feature>
<name>A0A0H5R3G4_9EUKA</name>